<evidence type="ECO:0000313" key="2">
    <source>
        <dbReference type="EMBL" id="WNH49628.1"/>
    </source>
</evidence>
<proteinExistence type="predicted"/>
<dbReference type="Proteomes" id="UP001305421">
    <property type="component" value="Chromosome"/>
</dbReference>
<protein>
    <submittedName>
        <fullName evidence="2">Uncharacterized protein</fullName>
    </submittedName>
</protein>
<feature type="region of interest" description="Disordered" evidence="1">
    <location>
        <begin position="84"/>
        <end position="103"/>
    </location>
</feature>
<dbReference type="RefSeq" id="WP_311183974.1">
    <property type="nucleotide sequence ID" value="NZ_CP115543.1"/>
</dbReference>
<evidence type="ECO:0000256" key="1">
    <source>
        <dbReference type="SAM" id="MobiDB-lite"/>
    </source>
</evidence>
<accession>A0ABY9YGW4</accession>
<dbReference type="EMBL" id="CP115543">
    <property type="protein sequence ID" value="WNH49628.1"/>
    <property type="molecule type" value="Genomic_DNA"/>
</dbReference>
<keyword evidence="3" id="KW-1185">Reference proteome</keyword>
<name>A0ABY9YGW4_9GAMM</name>
<gene>
    <name evidence="2" type="ORF">PDM28_04740</name>
</gene>
<evidence type="ECO:0000313" key="3">
    <source>
        <dbReference type="Proteomes" id="UP001305421"/>
    </source>
</evidence>
<sequence length="231" mass="26133">MTNALEPHEAEAISNIIDSHWATFKKPIALANVGHQLSARGEDVKAILKGRKMGELIKQAFDDKYAIRERPGVLLTWEVYPKGKEEDPAKNNATDADTKPKTIIPRMPSPVWHAFTKEISSNRRREVTLSPFRFMDRKEQDSIDEANLLIEGQYVIPRGSLTAGQHASEVWASIQRWSESQGLEIMRILERQNHSKVESVLNLMIKSLSQDQLSRVQLPLDVVATLRDSNA</sequence>
<organism evidence="2 3">
    <name type="scientific">Stenotrophomonas aracearum</name>
    <dbReference type="NCBI Taxonomy" id="3003272"/>
    <lineage>
        <taxon>Bacteria</taxon>
        <taxon>Pseudomonadati</taxon>
        <taxon>Pseudomonadota</taxon>
        <taxon>Gammaproteobacteria</taxon>
        <taxon>Lysobacterales</taxon>
        <taxon>Lysobacteraceae</taxon>
        <taxon>Stenotrophomonas</taxon>
    </lineage>
</organism>
<reference evidence="2 3" key="1">
    <citation type="submission" date="2022-12" db="EMBL/GenBank/DDBJ databases">
        <title>Two new species, Stenotrophomonas aracearum and Stenotrophomonas oahuensis, isolated from Anthurium (Araceae family) in Hawaii.</title>
        <authorList>
            <person name="Chunag S.C."/>
            <person name="Dobhal S."/>
            <person name="Alvarez A."/>
            <person name="Arif M."/>
        </authorList>
    </citation>
    <scope>NUCLEOTIDE SEQUENCE [LARGE SCALE GENOMIC DNA]</scope>
    <source>
        <strain evidence="2 3">A5588</strain>
    </source>
</reference>